<evidence type="ECO:0000313" key="2">
    <source>
        <dbReference type="EMBL" id="CAB4196801.1"/>
    </source>
</evidence>
<dbReference type="GO" id="GO:0004672">
    <property type="term" value="F:protein kinase activity"/>
    <property type="evidence" value="ECO:0007669"/>
    <property type="project" value="InterPro"/>
</dbReference>
<dbReference type="InterPro" id="IPR000719">
    <property type="entry name" value="Prot_kinase_dom"/>
</dbReference>
<protein>
    <recommendedName>
        <fullName evidence="1">Protein kinase domain-containing protein</fullName>
    </recommendedName>
</protein>
<gene>
    <name evidence="2" type="ORF">UFOVP1290_321</name>
</gene>
<accession>A0A6J5RT73</accession>
<reference evidence="2" key="1">
    <citation type="submission" date="2020-05" db="EMBL/GenBank/DDBJ databases">
        <authorList>
            <person name="Chiriac C."/>
            <person name="Salcher M."/>
            <person name="Ghai R."/>
            <person name="Kavagutti S V."/>
        </authorList>
    </citation>
    <scope>NUCLEOTIDE SEQUENCE</scope>
</reference>
<evidence type="ECO:0000259" key="1">
    <source>
        <dbReference type="PROSITE" id="PS50011"/>
    </source>
</evidence>
<dbReference type="GO" id="GO:0005524">
    <property type="term" value="F:ATP binding"/>
    <property type="evidence" value="ECO:0007669"/>
    <property type="project" value="InterPro"/>
</dbReference>
<dbReference type="PROSITE" id="PS50011">
    <property type="entry name" value="PROTEIN_KINASE_DOM"/>
    <property type="match status" value="1"/>
</dbReference>
<dbReference type="EMBL" id="LR797252">
    <property type="protein sequence ID" value="CAB4196801.1"/>
    <property type="molecule type" value="Genomic_DNA"/>
</dbReference>
<feature type="domain" description="Protein kinase" evidence="1">
    <location>
        <begin position="17"/>
        <end position="206"/>
    </location>
</feature>
<dbReference type="SUPFAM" id="SSF56112">
    <property type="entry name" value="Protein kinase-like (PK-like)"/>
    <property type="match status" value="1"/>
</dbReference>
<dbReference type="Gene3D" id="1.10.510.10">
    <property type="entry name" value="Transferase(Phosphotransferase) domain 1"/>
    <property type="match status" value="1"/>
</dbReference>
<organism evidence="2">
    <name type="scientific">uncultured Caudovirales phage</name>
    <dbReference type="NCBI Taxonomy" id="2100421"/>
    <lineage>
        <taxon>Viruses</taxon>
        <taxon>Duplodnaviria</taxon>
        <taxon>Heunggongvirae</taxon>
        <taxon>Uroviricota</taxon>
        <taxon>Caudoviricetes</taxon>
        <taxon>Peduoviridae</taxon>
        <taxon>Maltschvirus</taxon>
        <taxon>Maltschvirus maltsch</taxon>
    </lineage>
</organism>
<proteinExistence type="predicted"/>
<dbReference type="InterPro" id="IPR011009">
    <property type="entry name" value="Kinase-like_dom_sf"/>
</dbReference>
<sequence>MMVLSLCEKFCKDKIPFNISKKIGDGADGECFDLLDSPDKVIKLSVLYEYDRGDIETQYKQSISPIIDFLISNPITIFGKIYSHNYIGSFSRDFNGSPQSFIIYYYVMEKLNKISDDEQKVFHTILSHEDRGLNKNFSIADVKKILNGLKIGLDFNCKKILDFYSEMLCCPIVHLDLHPRNIMKDNFGNFKLIDLDRCKFRNEKEK</sequence>
<name>A0A6J5RT73_9CAUD</name>